<dbReference type="PANTHER" id="PTHR33048:SF47">
    <property type="entry name" value="INTEGRAL MEMBRANE PROTEIN-RELATED"/>
    <property type="match status" value="1"/>
</dbReference>
<sequence>MGSNRIEEAIVAGRVPEDITAEFLKENRDTPAIVGIVIVGVITLIVVLSRTLCRVLLLQRFGVDDGLAFLSMLCLIAFIGLCIELIELGSGRHFAYIRYVLDIQTIAQTQVLDYVAHLIYTTALLLCRISGLTFYHRVCGHHDGFKLAIKVVFGVLLVAYLPQLLLLIFHCWPVTGLWPYGWEPYTYEYKCLQWGIVYVTNSTISLVCDFFLFGVPVAMLRILEMPRRRKIQLACILLPGIGVIAISITRLVLVVLGQWEEDQSWSYNSLLAIEVAEMGATLMALSVPGVKPLVDRFILCRSSTTQRTSSKYKHTPDSTGSRATALSTLKLRSQYSVLGNEGIGRYGIEATATSQGGNYSQEGIHVTFGFHVDEEQDAIPTERIVGSPQATA</sequence>
<feature type="transmembrane region" description="Helical" evidence="6">
    <location>
        <begin position="147"/>
        <end position="175"/>
    </location>
</feature>
<dbReference type="InterPro" id="IPR049326">
    <property type="entry name" value="Rhodopsin_dom_fungi"/>
</dbReference>
<feature type="transmembrane region" description="Helical" evidence="6">
    <location>
        <begin position="231"/>
        <end position="253"/>
    </location>
</feature>
<organism evidence="8 9">
    <name type="scientific">Hirsutella minnesotensis 3608</name>
    <dbReference type="NCBI Taxonomy" id="1043627"/>
    <lineage>
        <taxon>Eukaryota</taxon>
        <taxon>Fungi</taxon>
        <taxon>Dikarya</taxon>
        <taxon>Ascomycota</taxon>
        <taxon>Pezizomycotina</taxon>
        <taxon>Sordariomycetes</taxon>
        <taxon>Hypocreomycetidae</taxon>
        <taxon>Hypocreales</taxon>
        <taxon>Ophiocordycipitaceae</taxon>
        <taxon>Hirsutella</taxon>
    </lineage>
</organism>
<evidence type="ECO:0000256" key="3">
    <source>
        <dbReference type="ARBA" id="ARBA00022989"/>
    </source>
</evidence>
<evidence type="ECO:0000256" key="4">
    <source>
        <dbReference type="ARBA" id="ARBA00023136"/>
    </source>
</evidence>
<dbReference type="Pfam" id="PF20684">
    <property type="entry name" value="Fung_rhodopsin"/>
    <property type="match status" value="1"/>
</dbReference>
<dbReference type="EMBL" id="KQ030591">
    <property type="protein sequence ID" value="KJZ71044.1"/>
    <property type="molecule type" value="Genomic_DNA"/>
</dbReference>
<gene>
    <name evidence="8" type="ORF">HIM_09571</name>
</gene>
<dbReference type="GO" id="GO:0016020">
    <property type="term" value="C:membrane"/>
    <property type="evidence" value="ECO:0007669"/>
    <property type="project" value="UniProtKB-SubCell"/>
</dbReference>
<keyword evidence="9" id="KW-1185">Reference proteome</keyword>
<protein>
    <recommendedName>
        <fullName evidence="7">Rhodopsin domain-containing protein</fullName>
    </recommendedName>
</protein>
<accession>A0A0F8A316</accession>
<evidence type="ECO:0000313" key="8">
    <source>
        <dbReference type="EMBL" id="KJZ71044.1"/>
    </source>
</evidence>
<reference evidence="8 9" key="1">
    <citation type="journal article" date="2014" name="Genome Biol. Evol.">
        <title>Comparative genomics and transcriptomics analyses reveal divergent lifestyle features of nematode endoparasitic fungus Hirsutella minnesotensis.</title>
        <authorList>
            <person name="Lai Y."/>
            <person name="Liu K."/>
            <person name="Zhang X."/>
            <person name="Zhang X."/>
            <person name="Li K."/>
            <person name="Wang N."/>
            <person name="Shu C."/>
            <person name="Wu Y."/>
            <person name="Wang C."/>
            <person name="Bushley K.E."/>
            <person name="Xiang M."/>
            <person name="Liu X."/>
        </authorList>
    </citation>
    <scope>NUCLEOTIDE SEQUENCE [LARGE SCALE GENOMIC DNA]</scope>
    <source>
        <strain evidence="8 9">3608</strain>
    </source>
</reference>
<dbReference type="OrthoDB" id="5283415at2759"/>
<comment type="subcellular location">
    <subcellularLocation>
        <location evidence="1">Membrane</location>
        <topology evidence="1">Multi-pass membrane protein</topology>
    </subcellularLocation>
</comment>
<name>A0A0F8A316_9HYPO</name>
<evidence type="ECO:0000256" key="6">
    <source>
        <dbReference type="SAM" id="Phobius"/>
    </source>
</evidence>
<dbReference type="PANTHER" id="PTHR33048">
    <property type="entry name" value="PTH11-LIKE INTEGRAL MEMBRANE PROTEIN (AFU_ORTHOLOGUE AFUA_5G11245)"/>
    <property type="match status" value="1"/>
</dbReference>
<evidence type="ECO:0000256" key="5">
    <source>
        <dbReference type="ARBA" id="ARBA00038359"/>
    </source>
</evidence>
<dbReference type="InterPro" id="IPR052337">
    <property type="entry name" value="SAT4-like"/>
</dbReference>
<keyword evidence="3 6" id="KW-1133">Transmembrane helix</keyword>
<dbReference type="AlphaFoldDB" id="A0A0F8A316"/>
<dbReference type="Proteomes" id="UP000054481">
    <property type="component" value="Unassembled WGS sequence"/>
</dbReference>
<evidence type="ECO:0000256" key="2">
    <source>
        <dbReference type="ARBA" id="ARBA00022692"/>
    </source>
</evidence>
<feature type="transmembrane region" description="Helical" evidence="6">
    <location>
        <begin position="195"/>
        <end position="219"/>
    </location>
</feature>
<comment type="similarity">
    <text evidence="5">Belongs to the SAT4 family.</text>
</comment>
<feature type="transmembrane region" description="Helical" evidence="6">
    <location>
        <begin position="114"/>
        <end position="135"/>
    </location>
</feature>
<proteinExistence type="inferred from homology"/>
<evidence type="ECO:0000256" key="1">
    <source>
        <dbReference type="ARBA" id="ARBA00004141"/>
    </source>
</evidence>
<feature type="transmembrane region" description="Helical" evidence="6">
    <location>
        <begin position="32"/>
        <end position="53"/>
    </location>
</feature>
<feature type="transmembrane region" description="Helical" evidence="6">
    <location>
        <begin position="65"/>
        <end position="86"/>
    </location>
</feature>
<keyword evidence="2 6" id="KW-0812">Transmembrane</keyword>
<evidence type="ECO:0000259" key="7">
    <source>
        <dbReference type="Pfam" id="PF20684"/>
    </source>
</evidence>
<keyword evidence="4 6" id="KW-0472">Membrane</keyword>
<evidence type="ECO:0000313" key="9">
    <source>
        <dbReference type="Proteomes" id="UP000054481"/>
    </source>
</evidence>
<feature type="transmembrane region" description="Helical" evidence="6">
    <location>
        <begin position="265"/>
        <end position="287"/>
    </location>
</feature>
<feature type="domain" description="Rhodopsin" evidence="7">
    <location>
        <begin position="50"/>
        <end position="295"/>
    </location>
</feature>